<evidence type="ECO:0000256" key="3">
    <source>
        <dbReference type="SAM" id="Phobius"/>
    </source>
</evidence>
<name>A0ABQ9JST1_9CUCU</name>
<protein>
    <recommendedName>
        <fullName evidence="8">Titin</fullName>
    </recommendedName>
</protein>
<keyword evidence="7" id="KW-1185">Reference proteome</keyword>
<dbReference type="Proteomes" id="UP001162164">
    <property type="component" value="Unassembled WGS sequence"/>
</dbReference>
<feature type="domain" description="Ig-like" evidence="4">
    <location>
        <begin position="10"/>
        <end position="120"/>
    </location>
</feature>
<feature type="compositionally biased region" description="Basic and acidic residues" evidence="2">
    <location>
        <begin position="466"/>
        <end position="475"/>
    </location>
</feature>
<dbReference type="InterPro" id="IPR007110">
    <property type="entry name" value="Ig-like_dom"/>
</dbReference>
<feature type="compositionally biased region" description="Polar residues" evidence="2">
    <location>
        <begin position="999"/>
        <end position="1024"/>
    </location>
</feature>
<dbReference type="Gene3D" id="2.60.40.10">
    <property type="entry name" value="Immunoglobulins"/>
    <property type="match status" value="3"/>
</dbReference>
<dbReference type="PRINTS" id="PR00014">
    <property type="entry name" value="FNTYPEIII"/>
</dbReference>
<dbReference type="SMART" id="SM00409">
    <property type="entry name" value="IG"/>
    <property type="match status" value="2"/>
</dbReference>
<keyword evidence="3" id="KW-0812">Transmembrane</keyword>
<dbReference type="PANTHER" id="PTHR13817">
    <property type="entry name" value="TITIN"/>
    <property type="match status" value="1"/>
</dbReference>
<dbReference type="SUPFAM" id="SSF48726">
    <property type="entry name" value="Immunoglobulin"/>
    <property type="match status" value="1"/>
</dbReference>
<feature type="region of interest" description="Disordered" evidence="2">
    <location>
        <begin position="631"/>
        <end position="664"/>
    </location>
</feature>
<dbReference type="PROSITE" id="PS50835">
    <property type="entry name" value="IG_LIKE"/>
    <property type="match status" value="2"/>
</dbReference>
<feature type="region of interest" description="Disordered" evidence="2">
    <location>
        <begin position="695"/>
        <end position="802"/>
    </location>
</feature>
<feature type="compositionally biased region" description="Polar residues" evidence="2">
    <location>
        <begin position="967"/>
        <end position="988"/>
    </location>
</feature>
<feature type="domain" description="Ig-like" evidence="4">
    <location>
        <begin position="124"/>
        <end position="218"/>
    </location>
</feature>
<feature type="compositionally biased region" description="Basic and acidic residues" evidence="2">
    <location>
        <begin position="637"/>
        <end position="664"/>
    </location>
</feature>
<feature type="region of interest" description="Disordered" evidence="2">
    <location>
        <begin position="315"/>
        <end position="370"/>
    </location>
</feature>
<accession>A0ABQ9JST1</accession>
<feature type="compositionally biased region" description="Basic and acidic residues" evidence="2">
    <location>
        <begin position="1095"/>
        <end position="1104"/>
    </location>
</feature>
<feature type="domain" description="Fibronectin type-III" evidence="5">
    <location>
        <begin position="28"/>
        <end position="126"/>
    </location>
</feature>
<feature type="compositionally biased region" description="Acidic residues" evidence="2">
    <location>
        <begin position="695"/>
        <end position="706"/>
    </location>
</feature>
<comment type="caution">
    <text evidence="6">The sequence shown here is derived from an EMBL/GenBank/DDBJ whole genome shotgun (WGS) entry which is preliminary data.</text>
</comment>
<feature type="compositionally biased region" description="Polar residues" evidence="2">
    <location>
        <begin position="783"/>
        <end position="795"/>
    </location>
</feature>
<dbReference type="InterPro" id="IPR013783">
    <property type="entry name" value="Ig-like_fold"/>
</dbReference>
<dbReference type="EMBL" id="JAPWTJ010000220">
    <property type="protein sequence ID" value="KAJ8980937.1"/>
    <property type="molecule type" value="Genomic_DNA"/>
</dbReference>
<evidence type="ECO:0000313" key="7">
    <source>
        <dbReference type="Proteomes" id="UP001162164"/>
    </source>
</evidence>
<keyword evidence="1" id="KW-0677">Repeat</keyword>
<feature type="compositionally biased region" description="Basic and acidic residues" evidence="2">
    <location>
        <begin position="760"/>
        <end position="773"/>
    </location>
</feature>
<dbReference type="CDD" id="cd00063">
    <property type="entry name" value="FN3"/>
    <property type="match status" value="2"/>
</dbReference>
<dbReference type="PROSITE" id="PS50853">
    <property type="entry name" value="FN3"/>
    <property type="match status" value="2"/>
</dbReference>
<dbReference type="SMART" id="SM00408">
    <property type="entry name" value="IGc2"/>
    <property type="match status" value="2"/>
</dbReference>
<evidence type="ECO:0000259" key="5">
    <source>
        <dbReference type="PROSITE" id="PS50853"/>
    </source>
</evidence>
<dbReference type="InterPro" id="IPR003961">
    <property type="entry name" value="FN3_dom"/>
</dbReference>
<feature type="compositionally biased region" description="Low complexity" evidence="2">
    <location>
        <begin position="452"/>
        <end position="463"/>
    </location>
</feature>
<feature type="region of interest" description="Disordered" evidence="2">
    <location>
        <begin position="446"/>
        <end position="476"/>
    </location>
</feature>
<dbReference type="InterPro" id="IPR036116">
    <property type="entry name" value="FN3_sf"/>
</dbReference>
<dbReference type="Pfam" id="PF00041">
    <property type="entry name" value="fn3"/>
    <property type="match status" value="1"/>
</dbReference>
<dbReference type="InterPro" id="IPR003599">
    <property type="entry name" value="Ig_sub"/>
</dbReference>
<evidence type="ECO:0000256" key="1">
    <source>
        <dbReference type="ARBA" id="ARBA00022737"/>
    </source>
</evidence>
<feature type="compositionally biased region" description="Basic and acidic residues" evidence="2">
    <location>
        <begin position="707"/>
        <end position="722"/>
    </location>
</feature>
<feature type="domain" description="Fibronectin type-III" evidence="5">
    <location>
        <begin position="223"/>
        <end position="316"/>
    </location>
</feature>
<evidence type="ECO:0000313" key="6">
    <source>
        <dbReference type="EMBL" id="KAJ8980937.1"/>
    </source>
</evidence>
<dbReference type="InterPro" id="IPR050964">
    <property type="entry name" value="Striated_Muscle_Regulatory"/>
</dbReference>
<reference evidence="6" key="1">
    <citation type="journal article" date="2023" name="Insect Mol. Biol.">
        <title>Genome sequencing provides insights into the evolution of gene families encoding plant cell wall-degrading enzymes in longhorned beetles.</title>
        <authorList>
            <person name="Shin N.R."/>
            <person name="Okamura Y."/>
            <person name="Kirsch R."/>
            <person name="Pauchet Y."/>
        </authorList>
    </citation>
    <scope>NUCLEOTIDE SEQUENCE</scope>
    <source>
        <strain evidence="6">MMC_N1</strain>
    </source>
</reference>
<dbReference type="InterPro" id="IPR003598">
    <property type="entry name" value="Ig_sub2"/>
</dbReference>
<dbReference type="SMART" id="SM00060">
    <property type="entry name" value="FN3"/>
    <property type="match status" value="2"/>
</dbReference>
<dbReference type="SUPFAM" id="SSF49265">
    <property type="entry name" value="Fibronectin type III"/>
    <property type="match status" value="1"/>
</dbReference>
<dbReference type="Pfam" id="PF07679">
    <property type="entry name" value="I-set"/>
    <property type="match status" value="2"/>
</dbReference>
<keyword evidence="3" id="KW-1133">Transmembrane helix</keyword>
<dbReference type="PANTHER" id="PTHR13817:SF167">
    <property type="entry name" value="MYOMESIN AND MYOSIN BINDING PROTEIN"/>
    <property type="match status" value="1"/>
</dbReference>
<keyword evidence="3" id="KW-0472">Membrane</keyword>
<feature type="region of interest" description="Disordered" evidence="2">
    <location>
        <begin position="957"/>
        <end position="1117"/>
    </location>
</feature>
<evidence type="ECO:0000259" key="4">
    <source>
        <dbReference type="PROSITE" id="PS50835"/>
    </source>
</evidence>
<evidence type="ECO:0008006" key="8">
    <source>
        <dbReference type="Google" id="ProtNLM"/>
    </source>
</evidence>
<sequence>MGNAHVKPHPRTRNKKQVHWKAAAHPLPPGKPQLISETHATPDLVTIRWTKPVNDGGSPISGYLVEHRRTGSPIGRRIRILNETDRSVLTIHQSSLSDEGEIKCTATNRAGHVSTKCVLTVQAPPSIRLPRQYEDGLLFEIGETIRLKVSAAGRPTPLVFWSHNGESIKNDDRYEIEYIDRSSVLKINEARRDDRGEYQVKAVNKLGENVQSFLVTVTDKPSPPGKARVVMALGRSVTLSWGTPQDDGGCKIGNYIVEYYRVGWNVWLKAATSRQLSTILGDLIEGSEYKFRVKAESPYGVSDPSGESELIFIPDPKRGILQPQNRGRSQPRDIGQESTEPVAYKRKKSRSQSSSRVEDYKLPEMSPRNARKEVTLQINKDILEPTERPSIARDLAYGSPEIKVKKEHDLFPNYMNNSYASSLDKSNSPSPVLEKEVNHKMYTVKIEPPTTPSTGATATAPSPELQRTKLPKDNNDNFTGSSEFMLVLYPDENETGHSDFDFDESSVPPPMSLSAPELGAEPPLLNSLKNSASSTELLHERAMMRFYQAAEAEEAELEKRKQANKNNELILDIPKIQINSKDDAHIVGLERQRSFRRRMSAGGITHQQALWAQRRHSLRNQPELKSDALHSQVYKSPRSDSFKKEAMMNRQRSESEEREDQAFEEVRHRMKLRTQSSLEKKREIAIADEDIWADDYESSTEESEMSEYDRIPMEDIPERIASDDEEETYHPGALSSEPFEILTKRKEPPDPNFVPKPILKKKEYPDHLPETRSLHPSRHIQSKQRSASPRPQNISQRERSQSLIEEQLDIAAIKNKYQPKPRIQSRPRSVSLLPQLELLPKEIPLPDKHILSDMSKPVAPGHNISVVAEISGITAASIVIPETLLEKKKMSKNPSKKTNTQLYLDRDSLKLMAENMETPQVEEESKHLDSLYSQQRQPIENIYNRITDYHDNKLNSDEEENYFGRPNENNYCDGSIRRSSFTDHYNTTSRRDSLKASEANLSRKQNVSSQMTRERTLSQSPSKQITKRESSPRKSPARTTSPSPLRKVRKTSPSPIRREKHRKTSPSPLRREKPRKTSPSPLRKEKSRKTLPSPLRKELTDSRSRSNSPSQFLRKPMLREIMTQTSVGLESFDIDSRSENSSPTWRTPAQEELIAKAEVKVRSVVDYATDLAMFVVACWLYLFKNELMAIPFLLVMVYRQLQAEISKRIPTWITKRLKRKKK</sequence>
<evidence type="ECO:0000256" key="2">
    <source>
        <dbReference type="SAM" id="MobiDB-lite"/>
    </source>
</evidence>
<dbReference type="InterPro" id="IPR036179">
    <property type="entry name" value="Ig-like_dom_sf"/>
</dbReference>
<dbReference type="InterPro" id="IPR013098">
    <property type="entry name" value="Ig_I-set"/>
</dbReference>
<proteinExistence type="predicted"/>
<organism evidence="6 7">
    <name type="scientific">Molorchus minor</name>
    <dbReference type="NCBI Taxonomy" id="1323400"/>
    <lineage>
        <taxon>Eukaryota</taxon>
        <taxon>Metazoa</taxon>
        <taxon>Ecdysozoa</taxon>
        <taxon>Arthropoda</taxon>
        <taxon>Hexapoda</taxon>
        <taxon>Insecta</taxon>
        <taxon>Pterygota</taxon>
        <taxon>Neoptera</taxon>
        <taxon>Endopterygota</taxon>
        <taxon>Coleoptera</taxon>
        <taxon>Polyphaga</taxon>
        <taxon>Cucujiformia</taxon>
        <taxon>Chrysomeloidea</taxon>
        <taxon>Cerambycidae</taxon>
        <taxon>Lamiinae</taxon>
        <taxon>Monochamini</taxon>
        <taxon>Molorchus</taxon>
    </lineage>
</organism>
<feature type="transmembrane region" description="Helical" evidence="3">
    <location>
        <begin position="1171"/>
        <end position="1198"/>
    </location>
</feature>
<gene>
    <name evidence="6" type="ORF">NQ317_000947</name>
</gene>